<dbReference type="GeneID" id="27336080"/>
<dbReference type="Proteomes" id="UP000053328">
    <property type="component" value="Unassembled WGS sequence"/>
</dbReference>
<evidence type="ECO:0000313" key="2">
    <source>
        <dbReference type="Proteomes" id="UP000053328"/>
    </source>
</evidence>
<reference evidence="1 2" key="1">
    <citation type="submission" date="2015-01" db="EMBL/GenBank/DDBJ databases">
        <title>The Genome Sequence of Exophiala spinifera CBS89968.</title>
        <authorList>
            <consortium name="The Broad Institute Genomics Platform"/>
            <person name="Cuomo C."/>
            <person name="de Hoog S."/>
            <person name="Gorbushina A."/>
            <person name="Stielow B."/>
            <person name="Teixiera M."/>
            <person name="Abouelleil A."/>
            <person name="Chapman S.B."/>
            <person name="Priest M."/>
            <person name="Young S.K."/>
            <person name="Wortman J."/>
            <person name="Nusbaum C."/>
            <person name="Birren B."/>
        </authorList>
    </citation>
    <scope>NUCLEOTIDE SEQUENCE [LARGE SCALE GENOMIC DNA]</scope>
    <source>
        <strain evidence="1 2">CBS 89968</strain>
    </source>
</reference>
<dbReference type="HOGENOM" id="CLU_053540_0_0_1"/>
<dbReference type="RefSeq" id="XP_016234021.1">
    <property type="nucleotide sequence ID" value="XM_016383318.1"/>
</dbReference>
<accession>A0A0D2B529</accession>
<dbReference type="AlphaFoldDB" id="A0A0D2B529"/>
<gene>
    <name evidence="1" type="ORF">PV08_08997</name>
</gene>
<evidence type="ECO:0000313" key="1">
    <source>
        <dbReference type="EMBL" id="KIW13805.1"/>
    </source>
</evidence>
<dbReference type="VEuPathDB" id="FungiDB:PV08_08997"/>
<protein>
    <submittedName>
        <fullName evidence="1">Uncharacterized protein</fullName>
    </submittedName>
</protein>
<keyword evidence="2" id="KW-1185">Reference proteome</keyword>
<dbReference type="OrthoDB" id="4425826at2759"/>
<dbReference type="EMBL" id="KN847497">
    <property type="protein sequence ID" value="KIW13805.1"/>
    <property type="molecule type" value="Genomic_DNA"/>
</dbReference>
<organism evidence="1 2">
    <name type="scientific">Exophiala spinifera</name>
    <dbReference type="NCBI Taxonomy" id="91928"/>
    <lineage>
        <taxon>Eukaryota</taxon>
        <taxon>Fungi</taxon>
        <taxon>Dikarya</taxon>
        <taxon>Ascomycota</taxon>
        <taxon>Pezizomycotina</taxon>
        <taxon>Eurotiomycetes</taxon>
        <taxon>Chaetothyriomycetidae</taxon>
        <taxon>Chaetothyriales</taxon>
        <taxon>Herpotrichiellaceae</taxon>
        <taxon>Exophiala</taxon>
    </lineage>
</organism>
<sequence length="346" mass="39223">MAPTHLKKIKDLLREINTKGTIPFEHRETLNDRLRITFKSSENNPRQATRQSNAEYSRRFREKHARPVYLEVLEKDVSLFLPFVIKISPTICSKLDLSTLLQEYMKLDQPLRELHLNHSAKEFLSAIAKEHDFEQNEQYKKLSSSLFARLSSQHSDTESAESISRPIGALESVDRFSYLGADPAAVLQVYGARVYEFVEQAPAWIQERAVFARLTECVQAAFALDYLIDGVFNLQIGAADKIAAILYPNIKLDISTNYASDSVKDDAYFTLIGASIKAIKSFFPKDLCDAIEASDLRDWEKTHFLLESTDCVVTHISRTKPHIGTISIRVGYALGVLLLNKLYGVF</sequence>
<name>A0A0D2B529_9EURO</name>
<proteinExistence type="predicted"/>